<keyword evidence="2" id="KW-0560">Oxidoreductase</keyword>
<reference evidence="4" key="1">
    <citation type="submission" date="2023-06" db="EMBL/GenBank/DDBJ databases">
        <authorList>
            <person name="Zhang S."/>
        </authorList>
    </citation>
    <scope>NUCLEOTIDE SEQUENCE</scope>
    <source>
        <strain evidence="4">SG2303</strain>
    </source>
</reference>
<dbReference type="RefSeq" id="WP_289828469.1">
    <property type="nucleotide sequence ID" value="NZ_JAUEDK010000004.1"/>
</dbReference>
<organism evidence="4 5">
    <name type="scientific">Crenobacter oryzisoli</name>
    <dbReference type="NCBI Taxonomy" id="3056844"/>
    <lineage>
        <taxon>Bacteria</taxon>
        <taxon>Pseudomonadati</taxon>
        <taxon>Pseudomonadota</taxon>
        <taxon>Betaproteobacteria</taxon>
        <taxon>Neisseriales</taxon>
        <taxon>Neisseriaceae</taxon>
        <taxon>Crenobacter</taxon>
    </lineage>
</organism>
<proteinExistence type="predicted"/>
<sequence length="394" mass="41210">MLQLAFTPARLGRLALPNRFIKTATFEGRTPGGRIDDATCAFHAGFAAGGVGLTTVAYCAVAPDARTFPDQLVVSEASLPALTRLADAVHAAGGAVSGQLAHCGGFTKVKSTETRRPKGPSFGLNDYGLLHGVPFAGAMDATDIARTVRHYARAATLLKQAGFDALEIHMGHGYLLSQFISPATNRRRDGYGGSLANRMRLPLQVLAAVREAVGEGFPLLAKINLDDGVAGGGRVSEAVEVARLLEAGGIDALVLSGGLVNRSPMHLFRGASPLDAMIAREPAARVRMAMRLSGGKLFPNLPFAPLYFREQALRVRDAVGCAVAYLGGVTSGDDVAQLMRDGFDYVCVGRALLHDAAFVQKLAADPGHVSACSHCNLCVATMSDVGGTRCALVA</sequence>
<dbReference type="InterPro" id="IPR051799">
    <property type="entry name" value="NADH_flavin_oxidoreductase"/>
</dbReference>
<dbReference type="Gene3D" id="3.20.20.70">
    <property type="entry name" value="Aldolase class I"/>
    <property type="match status" value="1"/>
</dbReference>
<name>A0ABT7XJF1_9NEIS</name>
<keyword evidence="1" id="KW-0285">Flavoprotein</keyword>
<evidence type="ECO:0000256" key="1">
    <source>
        <dbReference type="ARBA" id="ARBA00022630"/>
    </source>
</evidence>
<dbReference type="EMBL" id="JAUEDK010000004">
    <property type="protein sequence ID" value="MDN0073920.1"/>
    <property type="molecule type" value="Genomic_DNA"/>
</dbReference>
<dbReference type="Pfam" id="PF00724">
    <property type="entry name" value="Oxidored_FMN"/>
    <property type="match status" value="1"/>
</dbReference>
<feature type="domain" description="NADH:flavin oxidoreductase/NADH oxidase N-terminal" evidence="3">
    <location>
        <begin position="6"/>
        <end position="253"/>
    </location>
</feature>
<dbReference type="InterPro" id="IPR001155">
    <property type="entry name" value="OxRdtase_FMN_N"/>
</dbReference>
<evidence type="ECO:0000256" key="2">
    <source>
        <dbReference type="ARBA" id="ARBA00023002"/>
    </source>
</evidence>
<keyword evidence="5" id="KW-1185">Reference proteome</keyword>
<accession>A0ABT7XJF1</accession>
<dbReference type="Proteomes" id="UP001168540">
    <property type="component" value="Unassembled WGS sequence"/>
</dbReference>
<protein>
    <submittedName>
        <fullName evidence="4">NADH:flavin oxidoreductase</fullName>
    </submittedName>
</protein>
<gene>
    <name evidence="4" type="ORF">QU481_03310</name>
</gene>
<evidence type="ECO:0000259" key="3">
    <source>
        <dbReference type="Pfam" id="PF00724"/>
    </source>
</evidence>
<dbReference type="InterPro" id="IPR013785">
    <property type="entry name" value="Aldolase_TIM"/>
</dbReference>
<evidence type="ECO:0000313" key="4">
    <source>
        <dbReference type="EMBL" id="MDN0073920.1"/>
    </source>
</evidence>
<evidence type="ECO:0000313" key="5">
    <source>
        <dbReference type="Proteomes" id="UP001168540"/>
    </source>
</evidence>
<comment type="caution">
    <text evidence="4">The sequence shown here is derived from an EMBL/GenBank/DDBJ whole genome shotgun (WGS) entry which is preliminary data.</text>
</comment>
<dbReference type="SUPFAM" id="SSF51395">
    <property type="entry name" value="FMN-linked oxidoreductases"/>
    <property type="match status" value="1"/>
</dbReference>
<dbReference type="PANTHER" id="PTHR43656">
    <property type="entry name" value="BINDING OXIDOREDUCTASE, PUTATIVE (AFU_ORTHOLOGUE AFUA_2G08260)-RELATED"/>
    <property type="match status" value="1"/>
</dbReference>
<dbReference type="CDD" id="cd02803">
    <property type="entry name" value="OYE_like_FMN_family"/>
    <property type="match status" value="1"/>
</dbReference>
<dbReference type="PANTHER" id="PTHR43656:SF2">
    <property type="entry name" value="BINDING OXIDOREDUCTASE, PUTATIVE (AFU_ORTHOLOGUE AFUA_2G08260)-RELATED"/>
    <property type="match status" value="1"/>
</dbReference>